<dbReference type="Gene3D" id="3.40.720.10">
    <property type="entry name" value="Alkaline Phosphatase, subunit A"/>
    <property type="match status" value="1"/>
</dbReference>
<accession>A0A1G6YNY8</accession>
<reference evidence="4" key="1">
    <citation type="submission" date="2016-10" db="EMBL/GenBank/DDBJ databases">
        <authorList>
            <person name="Varghese N."/>
            <person name="Submissions S."/>
        </authorList>
    </citation>
    <scope>NUCLEOTIDE SEQUENCE [LARGE SCALE GENOMIC DNA]</scope>
    <source>
        <strain evidence="4">CGMCC 4.3504</strain>
    </source>
</reference>
<name>A0A1G6YNY8_9ACTN</name>
<organism evidence="3 4">
    <name type="scientific">Streptomyces prasinopilosus</name>
    <dbReference type="NCBI Taxonomy" id="67344"/>
    <lineage>
        <taxon>Bacteria</taxon>
        <taxon>Bacillati</taxon>
        <taxon>Actinomycetota</taxon>
        <taxon>Actinomycetes</taxon>
        <taxon>Kitasatosporales</taxon>
        <taxon>Streptomycetaceae</taxon>
        <taxon>Streptomyces</taxon>
    </lineage>
</organism>
<evidence type="ECO:0000313" key="4">
    <source>
        <dbReference type="Proteomes" id="UP000182100"/>
    </source>
</evidence>
<dbReference type="InterPro" id="IPR000917">
    <property type="entry name" value="Sulfatase_N"/>
</dbReference>
<dbReference type="AlphaFoldDB" id="A0A1G6YNY8"/>
<dbReference type="Pfam" id="PF00884">
    <property type="entry name" value="Sulfatase"/>
    <property type="match status" value="1"/>
</dbReference>
<evidence type="ECO:0000259" key="2">
    <source>
        <dbReference type="Pfam" id="PF00884"/>
    </source>
</evidence>
<keyword evidence="4" id="KW-1185">Reference proteome</keyword>
<dbReference type="SUPFAM" id="SSF53649">
    <property type="entry name" value="Alkaline phosphatase-like"/>
    <property type="match status" value="1"/>
</dbReference>
<sequence length="317" mass="33757">MPAPDPTPPASAPRDPRAADPGAPAPSPAPRRPDRKETGTSGPDMNGIVGSHDILLVTLDTLRHDVAAELAAAGRTPNLARLLPGGRWEERHAPGSFTYASHQAIFAGFLPTPAAPGPHPRLFAARFAGSETTADGTFVYDTPDLVSGLAQEGYRTVCIGGVGFFNGRGPLGSVLPGMFQESHWEPEFGVASPTSFEAQVTRAEDVVRELPDEQRLFLFVNVAALHQPNWFHLPGATPADGDSRATHAAALEYVDRHIGRLFAAASSRRPCFAVVCSDHGTAYGDDGYTGHRIGHPSVWTVPYAHFLLDHTPAEAAR</sequence>
<dbReference type="InterPro" id="IPR047838">
    <property type="entry name" value="STM4013-like"/>
</dbReference>
<proteinExistence type="predicted"/>
<dbReference type="Proteomes" id="UP000182100">
    <property type="component" value="Unassembled WGS sequence"/>
</dbReference>
<feature type="region of interest" description="Disordered" evidence="1">
    <location>
        <begin position="1"/>
        <end position="48"/>
    </location>
</feature>
<dbReference type="STRING" id="67344.SAMN05216505_113126"/>
<dbReference type="NCBIfam" id="NF038075">
    <property type="entry name" value="fam_STM4013"/>
    <property type="match status" value="1"/>
</dbReference>
<dbReference type="EMBL" id="FMZK01000013">
    <property type="protein sequence ID" value="SDD92030.1"/>
    <property type="molecule type" value="Genomic_DNA"/>
</dbReference>
<feature type="compositionally biased region" description="Pro residues" evidence="1">
    <location>
        <begin position="1"/>
        <end position="11"/>
    </location>
</feature>
<dbReference type="InterPro" id="IPR017850">
    <property type="entry name" value="Alkaline_phosphatase_core_sf"/>
</dbReference>
<protein>
    <submittedName>
        <fullName evidence="3">Sulfatase</fullName>
    </submittedName>
</protein>
<feature type="domain" description="Sulfatase N-terminal" evidence="2">
    <location>
        <begin position="53"/>
        <end position="295"/>
    </location>
</feature>
<evidence type="ECO:0000313" key="3">
    <source>
        <dbReference type="EMBL" id="SDD92030.1"/>
    </source>
</evidence>
<evidence type="ECO:0000256" key="1">
    <source>
        <dbReference type="SAM" id="MobiDB-lite"/>
    </source>
</evidence>
<gene>
    <name evidence="3" type="ORF">SAMN05216505_113126</name>
</gene>